<proteinExistence type="predicted"/>
<feature type="compositionally biased region" description="Gly residues" evidence="1">
    <location>
        <begin position="57"/>
        <end position="67"/>
    </location>
</feature>
<comment type="caution">
    <text evidence="2">The sequence shown here is derived from an EMBL/GenBank/DDBJ whole genome shotgun (WGS) entry which is preliminary data.</text>
</comment>
<gene>
    <name evidence="2" type="ORF">PVAP13_5KG280014</name>
</gene>
<organism evidence="2 3">
    <name type="scientific">Panicum virgatum</name>
    <name type="common">Blackwell switchgrass</name>
    <dbReference type="NCBI Taxonomy" id="38727"/>
    <lineage>
        <taxon>Eukaryota</taxon>
        <taxon>Viridiplantae</taxon>
        <taxon>Streptophyta</taxon>
        <taxon>Embryophyta</taxon>
        <taxon>Tracheophyta</taxon>
        <taxon>Spermatophyta</taxon>
        <taxon>Magnoliopsida</taxon>
        <taxon>Liliopsida</taxon>
        <taxon>Poales</taxon>
        <taxon>Poaceae</taxon>
        <taxon>PACMAD clade</taxon>
        <taxon>Panicoideae</taxon>
        <taxon>Panicodae</taxon>
        <taxon>Paniceae</taxon>
        <taxon>Panicinae</taxon>
        <taxon>Panicum</taxon>
        <taxon>Panicum sect. Hiantes</taxon>
    </lineage>
</organism>
<dbReference type="AlphaFoldDB" id="A0A8T0SMU4"/>
<feature type="compositionally biased region" description="Basic and acidic residues" evidence="1">
    <location>
        <begin position="1"/>
        <end position="10"/>
    </location>
</feature>
<feature type="compositionally biased region" description="Basic and acidic residues" evidence="1">
    <location>
        <begin position="17"/>
        <end position="36"/>
    </location>
</feature>
<feature type="compositionally biased region" description="Low complexity" evidence="1">
    <location>
        <begin position="89"/>
        <end position="100"/>
    </location>
</feature>
<keyword evidence="3" id="KW-1185">Reference proteome</keyword>
<evidence type="ECO:0000313" key="2">
    <source>
        <dbReference type="EMBL" id="KAG2598554.1"/>
    </source>
</evidence>
<dbReference type="EMBL" id="CM029045">
    <property type="protein sequence ID" value="KAG2598554.1"/>
    <property type="molecule type" value="Genomic_DNA"/>
</dbReference>
<reference evidence="2" key="1">
    <citation type="submission" date="2020-05" db="EMBL/GenBank/DDBJ databases">
        <title>WGS assembly of Panicum virgatum.</title>
        <authorList>
            <person name="Lovell J.T."/>
            <person name="Jenkins J."/>
            <person name="Shu S."/>
            <person name="Juenger T.E."/>
            <person name="Schmutz J."/>
        </authorList>
    </citation>
    <scope>NUCLEOTIDE SEQUENCE</scope>
    <source>
        <strain evidence="2">AP13</strain>
    </source>
</reference>
<name>A0A8T0SMU4_PANVG</name>
<accession>A0A8T0SMU4</accession>
<protein>
    <submittedName>
        <fullName evidence="2">Uncharacterized protein</fullName>
    </submittedName>
</protein>
<sequence length="187" mass="19929">MAARRQDRHSVRQRQRLPPDHPPAGERLRPQVEALHRGAPRRRRGAPVHARRPVGARGVGLAHGGGPRVDAGAPGRHQGAAGAGRGRDLASAPRHAGGLPPDRRRRRLPGLACGGDRLLHRARHHGPAVRPRLLRGSSLLVPVCASAVPGADSGDTALADAFGWACTIPFVHPPHPILIPDPERKKL</sequence>
<evidence type="ECO:0000256" key="1">
    <source>
        <dbReference type="SAM" id="MobiDB-lite"/>
    </source>
</evidence>
<feature type="compositionally biased region" description="Basic residues" evidence="1">
    <location>
        <begin position="38"/>
        <end position="54"/>
    </location>
</feature>
<feature type="compositionally biased region" description="Low complexity" evidence="1">
    <location>
        <begin position="68"/>
        <end position="80"/>
    </location>
</feature>
<evidence type="ECO:0000313" key="3">
    <source>
        <dbReference type="Proteomes" id="UP000823388"/>
    </source>
</evidence>
<feature type="region of interest" description="Disordered" evidence="1">
    <location>
        <begin position="1"/>
        <end position="108"/>
    </location>
</feature>
<dbReference type="Proteomes" id="UP000823388">
    <property type="component" value="Chromosome 5K"/>
</dbReference>